<evidence type="ECO:0000256" key="3">
    <source>
        <dbReference type="ARBA" id="ARBA00022801"/>
    </source>
</evidence>
<dbReference type="InterPro" id="IPR023828">
    <property type="entry name" value="Peptidase_S8_Ser-AS"/>
</dbReference>
<evidence type="ECO:0000256" key="2">
    <source>
        <dbReference type="ARBA" id="ARBA00022670"/>
    </source>
</evidence>
<dbReference type="InterPro" id="IPR034058">
    <property type="entry name" value="TagA/B/C/D_pept_dom"/>
</dbReference>
<dbReference type="PANTHER" id="PTHR43399:SF4">
    <property type="entry name" value="CELL WALL-ASSOCIATED PROTEASE"/>
    <property type="match status" value="1"/>
</dbReference>
<evidence type="ECO:0000256" key="6">
    <source>
        <dbReference type="SAM" id="Coils"/>
    </source>
</evidence>
<evidence type="ECO:0000259" key="9">
    <source>
        <dbReference type="PROSITE" id="PS50093"/>
    </source>
</evidence>
<dbReference type="Pfam" id="PF18911">
    <property type="entry name" value="PKD_4"/>
    <property type="match status" value="1"/>
</dbReference>
<dbReference type="SUPFAM" id="SSF52743">
    <property type="entry name" value="Subtilisin-like"/>
    <property type="match status" value="1"/>
</dbReference>
<keyword evidence="11" id="KW-1185">Reference proteome</keyword>
<feature type="region of interest" description="Disordered" evidence="7">
    <location>
        <begin position="266"/>
        <end position="288"/>
    </location>
</feature>
<dbReference type="InterPro" id="IPR051048">
    <property type="entry name" value="Peptidase_S8/S53_subtilisin"/>
</dbReference>
<dbReference type="Gene3D" id="3.40.50.200">
    <property type="entry name" value="Peptidase S8/S53 domain"/>
    <property type="match status" value="1"/>
</dbReference>
<comment type="similarity">
    <text evidence="1 5">Belongs to the peptidase S8 family.</text>
</comment>
<dbReference type="InterPro" id="IPR013783">
    <property type="entry name" value="Ig-like_fold"/>
</dbReference>
<dbReference type="RefSeq" id="WP_290002739.1">
    <property type="nucleotide sequence ID" value="NZ_JAUEPH010000008.1"/>
</dbReference>
<dbReference type="NCBIfam" id="TIGR04183">
    <property type="entry name" value="Por_Secre_tail"/>
    <property type="match status" value="1"/>
</dbReference>
<dbReference type="Gene3D" id="2.60.120.380">
    <property type="match status" value="1"/>
</dbReference>
<feature type="domain" description="PKD" evidence="9">
    <location>
        <begin position="921"/>
        <end position="974"/>
    </location>
</feature>
<feature type="coiled-coil region" evidence="6">
    <location>
        <begin position="18"/>
        <end position="45"/>
    </location>
</feature>
<accession>A0ABT7YH23</accession>
<evidence type="ECO:0000256" key="8">
    <source>
        <dbReference type="SAM" id="SignalP"/>
    </source>
</evidence>
<protein>
    <submittedName>
        <fullName evidence="10">S8 family serine peptidase</fullName>
    </submittedName>
</protein>
<keyword evidence="4" id="KW-0720">Serine protease</keyword>
<keyword evidence="8" id="KW-0732">Signal</keyword>
<dbReference type="InterPro" id="IPR036852">
    <property type="entry name" value="Peptidase_S8/S53_dom_sf"/>
</dbReference>
<name>A0ABT7YH23_9BACT</name>
<evidence type="ECO:0000313" key="11">
    <source>
        <dbReference type="Proteomes" id="UP001171916"/>
    </source>
</evidence>
<dbReference type="PANTHER" id="PTHR43399">
    <property type="entry name" value="SUBTILISIN-RELATED"/>
    <property type="match status" value="1"/>
</dbReference>
<dbReference type="InterPro" id="IPR000209">
    <property type="entry name" value="Peptidase_S8/S53_dom"/>
</dbReference>
<dbReference type="Proteomes" id="UP001171916">
    <property type="component" value="Unassembled WGS sequence"/>
</dbReference>
<proteinExistence type="inferred from homology"/>
<dbReference type="Gene3D" id="2.60.40.10">
    <property type="entry name" value="Immunoglobulins"/>
    <property type="match status" value="1"/>
</dbReference>
<evidence type="ECO:0000256" key="1">
    <source>
        <dbReference type="ARBA" id="ARBA00011073"/>
    </source>
</evidence>
<keyword evidence="2" id="KW-0645">Protease</keyword>
<sequence length="1146" mass="123538">MRKIYTLILLLSSFTAFGQSEEVKMKMLEDAREQTERNLRSSLIKFTYSPNTIDESKFDFLNTQGGYIDENGIFSRIQFLDETGWPVINFTDNVDAAITTGAASLQPGGDLGLDLTGAGLTVGIFDQTRPKVDHVEYEGRLTQVDGSTETLSTHSTHVSGTVLGAGINAAARGMAYDATGWSFNWDADVSKMVANAYEPDSKPNGMLLSNHSYSVGVGWESGNWLGNPSISEEEDWRFGFYSSQSAAVDQVAFSRPYYLPVFAAGNDRGESGDGTRPPDGPSDILGPRAVSKNGITVGAVESVLDYQSPQSVVMSSFSSWGPTDDGRVKPDMVAMGVNVFSASIASNGSDSYASQSGTSMAAPNVTGSLFLLQQLYSQRNTGRFMLSSTLKALAIHTTKEAGPAPGPDYMYGWGLLDVEAGAKILINQDGVSQFVREEILGDGETYEFEFVSDGVNPIKATIAWTDPEGSPAGTGLDPTDLMLVNDLDMRIIGEDGTEFFPWTLDPSLQASARGINTEDNFRDNVEKIEINNPSPQKYRLVISHKNELRFDVQQFGLVFTAGVVNGSDETLYWIGEDGDDWNDPQNWSNSLGGSSANKVPGNGTRVVFEGADSGTMDVNFADDAEAFSVNFFGNEQVRFDLNGNNILVSNGFRVSNAVTEIENGNILFSGDGSIESLVELGNASFTDVDLRFQSGIWKIISAGELDNVIIEIATLDIDIVDRIRMGDLSIGSGGNLTGQVNHIEFSGNVNVASGASMDDNITIEFIGESGLVNNQASTDFDLLIASSGTLGLNSDGINSLSIQESEVRLGVPEIDVDNLTLLEGANLNLGAEGEMTVTGFISVSVATDDRVLINSTQAGAIIHNVYRKYCFEDIDITNVNLIGDAIVNLGIDVTLSNAEGWLTEDCDDVLFSNFAFQYACVGAAVTFENLSEGAIDEYEWDFGGLGTSSLAEPIFVFDEVGTYTVSLKVSNPDGFTMFEQDIQITSSDINKPNIVANGLVLTSQQPGEGYQWYANGQLIPGATSRSYEAPGDGSYQVAIFDGACNRVSDPIVVSAIEEDEPELARFGVFVGPIPSDDILNINITNNYTGPITFQLVDLSGRVLVLEEKSKVSQEMNVKMNLPGQNGLYVLRINTNNLTLHKKVIKQ</sequence>
<dbReference type="Pfam" id="PF18962">
    <property type="entry name" value="Por_Secre_tail"/>
    <property type="match status" value="1"/>
</dbReference>
<keyword evidence="3" id="KW-0378">Hydrolase</keyword>
<feature type="chain" id="PRO_5047256746" evidence="8">
    <location>
        <begin position="19"/>
        <end position="1146"/>
    </location>
</feature>
<dbReference type="SMART" id="SM00089">
    <property type="entry name" value="PKD"/>
    <property type="match status" value="1"/>
</dbReference>
<dbReference type="InterPro" id="IPR022409">
    <property type="entry name" value="PKD/Chitinase_dom"/>
</dbReference>
<dbReference type="InterPro" id="IPR008979">
    <property type="entry name" value="Galactose-bd-like_sf"/>
</dbReference>
<reference evidence="10" key="1">
    <citation type="submission" date="2023-06" db="EMBL/GenBank/DDBJ databases">
        <title>Robiginitalea aurantiacus sp. nov. and Algoriphagus sediminis sp. nov., isolated from coastal sediment.</title>
        <authorList>
            <person name="Zhou Z.Y."/>
            <person name="An J."/>
            <person name="Jia Y.W."/>
            <person name="Du Z.J."/>
        </authorList>
    </citation>
    <scope>NUCLEOTIDE SEQUENCE</scope>
    <source>
        <strain evidence="10">C2-7</strain>
    </source>
</reference>
<dbReference type="PROSITE" id="PS50093">
    <property type="entry name" value="PKD"/>
    <property type="match status" value="1"/>
</dbReference>
<dbReference type="InterPro" id="IPR035986">
    <property type="entry name" value="PKD_dom_sf"/>
</dbReference>
<keyword evidence="6" id="KW-0175">Coiled coil</keyword>
<feature type="signal peptide" evidence="8">
    <location>
        <begin position="1"/>
        <end position="18"/>
    </location>
</feature>
<evidence type="ECO:0000256" key="5">
    <source>
        <dbReference type="PROSITE-ProRule" id="PRU01240"/>
    </source>
</evidence>
<evidence type="ECO:0000256" key="7">
    <source>
        <dbReference type="SAM" id="MobiDB-lite"/>
    </source>
</evidence>
<dbReference type="SUPFAM" id="SSF49785">
    <property type="entry name" value="Galactose-binding domain-like"/>
    <property type="match status" value="1"/>
</dbReference>
<dbReference type="Pfam" id="PF00082">
    <property type="entry name" value="Peptidase_S8"/>
    <property type="match status" value="1"/>
</dbReference>
<dbReference type="PROSITE" id="PS00138">
    <property type="entry name" value="SUBTILASE_SER"/>
    <property type="match status" value="1"/>
</dbReference>
<dbReference type="InterPro" id="IPR026444">
    <property type="entry name" value="Secre_tail"/>
</dbReference>
<evidence type="ECO:0000256" key="4">
    <source>
        <dbReference type="ARBA" id="ARBA00022825"/>
    </source>
</evidence>
<gene>
    <name evidence="10" type="ORF">QVH07_16740</name>
</gene>
<dbReference type="CDD" id="cd00146">
    <property type="entry name" value="PKD"/>
    <property type="match status" value="1"/>
</dbReference>
<organism evidence="10 11">
    <name type="scientific">Algoriphagus sediminis</name>
    <dbReference type="NCBI Taxonomy" id="3057113"/>
    <lineage>
        <taxon>Bacteria</taxon>
        <taxon>Pseudomonadati</taxon>
        <taxon>Bacteroidota</taxon>
        <taxon>Cytophagia</taxon>
        <taxon>Cytophagales</taxon>
        <taxon>Cyclobacteriaceae</taxon>
        <taxon>Algoriphagus</taxon>
    </lineage>
</organism>
<dbReference type="SUPFAM" id="SSF49299">
    <property type="entry name" value="PKD domain"/>
    <property type="match status" value="1"/>
</dbReference>
<evidence type="ECO:0000313" key="10">
    <source>
        <dbReference type="EMBL" id="MDN3205810.1"/>
    </source>
</evidence>
<dbReference type="PROSITE" id="PS51892">
    <property type="entry name" value="SUBTILASE"/>
    <property type="match status" value="1"/>
</dbReference>
<comment type="caution">
    <text evidence="5">Lacks conserved residue(s) required for the propagation of feature annotation.</text>
</comment>
<dbReference type="EMBL" id="JAUEPH010000008">
    <property type="protein sequence ID" value="MDN3205810.1"/>
    <property type="molecule type" value="Genomic_DNA"/>
</dbReference>
<dbReference type="CDD" id="cd04842">
    <property type="entry name" value="Peptidases_S8_Kp43_protease"/>
    <property type="match status" value="1"/>
</dbReference>
<dbReference type="InterPro" id="IPR000601">
    <property type="entry name" value="PKD_dom"/>
</dbReference>
<comment type="caution">
    <text evidence="10">The sequence shown here is derived from an EMBL/GenBank/DDBJ whole genome shotgun (WGS) entry which is preliminary data.</text>
</comment>